<feature type="compositionally biased region" description="Basic and acidic residues" evidence="1">
    <location>
        <begin position="52"/>
        <end position="68"/>
    </location>
</feature>
<accession>H8G405</accession>
<gene>
    <name evidence="2" type="ORF">SacazDRAFT_03257</name>
</gene>
<proteinExistence type="predicted"/>
<feature type="compositionally biased region" description="Pro residues" evidence="1">
    <location>
        <begin position="115"/>
        <end position="125"/>
    </location>
</feature>
<evidence type="ECO:0000256" key="1">
    <source>
        <dbReference type="SAM" id="MobiDB-lite"/>
    </source>
</evidence>
<keyword evidence="3" id="KW-1185">Reference proteome</keyword>
<protein>
    <submittedName>
        <fullName evidence="2">Uncharacterized protein</fullName>
    </submittedName>
</protein>
<organism evidence="2 3">
    <name type="scientific">Saccharomonospora azurea NA-128</name>
    <dbReference type="NCBI Taxonomy" id="882081"/>
    <lineage>
        <taxon>Bacteria</taxon>
        <taxon>Bacillati</taxon>
        <taxon>Actinomycetota</taxon>
        <taxon>Actinomycetes</taxon>
        <taxon>Pseudonocardiales</taxon>
        <taxon>Pseudonocardiaceae</taxon>
        <taxon>Saccharomonospora</taxon>
    </lineage>
</organism>
<dbReference type="EMBL" id="CM001466">
    <property type="protein sequence ID" value="EHY90134.1"/>
    <property type="molecule type" value="Genomic_DNA"/>
</dbReference>
<dbReference type="AlphaFoldDB" id="H8G405"/>
<evidence type="ECO:0000313" key="2">
    <source>
        <dbReference type="EMBL" id="EHY90134.1"/>
    </source>
</evidence>
<dbReference type="Proteomes" id="UP000004705">
    <property type="component" value="Chromosome"/>
</dbReference>
<reference evidence="2 3" key="1">
    <citation type="journal article" date="2012" name="Stand. Genomic Sci.">
        <title>Genome sequence of the soil bacterium Saccharomonospora azurea type strain (NA-128(T)).</title>
        <authorList>
            <person name="Klenk H.P."/>
            <person name="Held B."/>
            <person name="Lucas S."/>
            <person name="Lapidus A."/>
            <person name="Copeland A."/>
            <person name="Hammon N."/>
            <person name="Pitluck S."/>
            <person name="Goodwin L.A."/>
            <person name="Han C."/>
            <person name="Tapia R."/>
            <person name="Brambilla E.M."/>
            <person name="Potter G."/>
            <person name="Land M."/>
            <person name="Ivanova N."/>
            <person name="Rohde M."/>
            <person name="Goker M."/>
            <person name="Detter J.C."/>
            <person name="Kyrpides N.C."/>
            <person name="Woyke T."/>
        </authorList>
    </citation>
    <scope>NUCLEOTIDE SEQUENCE [LARGE SCALE GENOMIC DNA]</scope>
    <source>
        <strain evidence="2 3">NA-128</strain>
    </source>
</reference>
<feature type="region of interest" description="Disordered" evidence="1">
    <location>
        <begin position="46"/>
        <end position="165"/>
    </location>
</feature>
<sequence length="165" mass="18182">MTRKVDSKLIEQLRQNQAALKARSAAIAEHGKQVTQKLAANTLENLQSMRKHAAEAKKRQAELDKQKDDEADPTAKNQWLQRREGGDDTFQFGQQDDDEAADVPAAKRAEENKPVAPPAPPPAPAPQTQQSAVSDPAPAARAKHRAPRPADDFDDDDFSNNSWLQ</sequence>
<evidence type="ECO:0000313" key="3">
    <source>
        <dbReference type="Proteomes" id="UP000004705"/>
    </source>
</evidence>
<dbReference type="OrthoDB" id="9994737at2"/>
<name>H8G405_9PSEU</name>
<dbReference type="RefSeq" id="WP_005443352.1">
    <property type="nucleotide sequence ID" value="NZ_CM001466.1"/>
</dbReference>
<dbReference type="HOGENOM" id="CLU_1721030_0_0_11"/>